<dbReference type="InterPro" id="IPR011008">
    <property type="entry name" value="Dimeric_a/b-barrel"/>
</dbReference>
<dbReference type="InterPro" id="IPR007138">
    <property type="entry name" value="ABM_dom"/>
</dbReference>
<reference evidence="2 3" key="1">
    <citation type="submission" date="2020-11" db="EMBL/GenBank/DDBJ databases">
        <title>Corynebacterium sp. ZJ-599.</title>
        <authorList>
            <person name="Zhou J."/>
        </authorList>
    </citation>
    <scope>NUCLEOTIDE SEQUENCE [LARGE SCALE GENOMIC DNA]</scope>
    <source>
        <strain evidence="2 3">ZJ-599</strain>
    </source>
</reference>
<feature type="domain" description="ABM" evidence="1">
    <location>
        <begin position="119"/>
        <end position="172"/>
    </location>
</feature>
<dbReference type="Pfam" id="PF03992">
    <property type="entry name" value="ABM"/>
    <property type="match status" value="1"/>
</dbReference>
<evidence type="ECO:0000313" key="3">
    <source>
        <dbReference type="Proteomes" id="UP000594681"/>
    </source>
</evidence>
<dbReference type="KEGG" id="cliz:G7Y31_11600"/>
<dbReference type="Gene3D" id="3.30.70.100">
    <property type="match status" value="1"/>
</dbReference>
<organism evidence="2 3">
    <name type="scientific">Corynebacterium lizhenjunii</name>
    <dbReference type="NCBI Taxonomy" id="2709394"/>
    <lineage>
        <taxon>Bacteria</taxon>
        <taxon>Bacillati</taxon>
        <taxon>Actinomycetota</taxon>
        <taxon>Actinomycetes</taxon>
        <taxon>Mycobacteriales</taxon>
        <taxon>Corynebacteriaceae</taxon>
        <taxon>Corynebacterium</taxon>
    </lineage>
</organism>
<dbReference type="RefSeq" id="WP_165009973.1">
    <property type="nucleotide sequence ID" value="NZ_CP064954.1"/>
</dbReference>
<proteinExistence type="predicted"/>
<dbReference type="SUPFAM" id="SSF54909">
    <property type="entry name" value="Dimeric alpha+beta barrel"/>
    <property type="match status" value="1"/>
</dbReference>
<keyword evidence="3" id="KW-1185">Reference proteome</keyword>
<evidence type="ECO:0000313" key="2">
    <source>
        <dbReference type="EMBL" id="QPK79115.1"/>
    </source>
</evidence>
<dbReference type="GO" id="GO:0004497">
    <property type="term" value="F:monooxygenase activity"/>
    <property type="evidence" value="ECO:0007669"/>
    <property type="project" value="UniProtKB-KW"/>
</dbReference>
<dbReference type="Proteomes" id="UP000594681">
    <property type="component" value="Chromosome"/>
</dbReference>
<accession>A0A7T0KE51</accession>
<name>A0A7T0KE51_9CORY</name>
<evidence type="ECO:0000259" key="1">
    <source>
        <dbReference type="Pfam" id="PF03992"/>
    </source>
</evidence>
<protein>
    <submittedName>
        <fullName evidence="2">Antibiotic biosynthesis monooxygenase</fullName>
    </submittedName>
</protein>
<dbReference type="AlphaFoldDB" id="A0A7T0KE51"/>
<gene>
    <name evidence="2" type="ORF">G7Y31_11600</name>
</gene>
<sequence>MLRSIHSAQTAPEGLLSDVRAIRQRAGIHQAEQYVSLVPGEYVTAVTLLAQDEHSFSTLIRELVDYPAFRTLLETGSTELYQQCTFEMHAGKWSPAGREGSVIHWPAQGPVSILIQGAYGANEHMRALTIQEIVDTRREPGCEFYAWMENVELPNHLMLLERWTDQQIYDAHWLGRMATSDYRGDSGRSAVSPVRGVASREFYRQQPFEFHYGRLLPANVRHYSHTVTWTPR</sequence>
<keyword evidence="2" id="KW-0503">Monooxygenase</keyword>
<keyword evidence="2" id="KW-0560">Oxidoreductase</keyword>
<dbReference type="EMBL" id="CP064954">
    <property type="protein sequence ID" value="QPK79115.1"/>
    <property type="molecule type" value="Genomic_DNA"/>
</dbReference>